<dbReference type="Pfam" id="PF11396">
    <property type="entry name" value="PepSY_like"/>
    <property type="match status" value="1"/>
</dbReference>
<dbReference type="AlphaFoldDB" id="A0A3E2NP45"/>
<name>A0A3E2NP45_9SPHI</name>
<keyword evidence="3" id="KW-1185">Reference proteome</keyword>
<organism evidence="2 3">
    <name type="scientific">Mucilaginibacter terrenus</name>
    <dbReference type="NCBI Taxonomy" id="2482727"/>
    <lineage>
        <taxon>Bacteria</taxon>
        <taxon>Pseudomonadati</taxon>
        <taxon>Bacteroidota</taxon>
        <taxon>Sphingobacteriia</taxon>
        <taxon>Sphingobacteriales</taxon>
        <taxon>Sphingobacteriaceae</taxon>
        <taxon>Mucilaginibacter</taxon>
    </lineage>
</organism>
<dbReference type="Proteomes" id="UP000260823">
    <property type="component" value="Unassembled WGS sequence"/>
</dbReference>
<protein>
    <recommendedName>
        <fullName evidence="1">Putative beta-lactamase-inhibitor-like PepSY-like domain-containing protein</fullName>
    </recommendedName>
</protein>
<evidence type="ECO:0000259" key="1">
    <source>
        <dbReference type="Pfam" id="PF11396"/>
    </source>
</evidence>
<dbReference type="EMBL" id="QWDE01000002">
    <property type="protein sequence ID" value="RFZ82660.1"/>
    <property type="molecule type" value="Genomic_DNA"/>
</dbReference>
<comment type="caution">
    <text evidence="2">The sequence shown here is derived from an EMBL/GenBank/DDBJ whole genome shotgun (WGS) entry which is preliminary data.</text>
</comment>
<dbReference type="OrthoDB" id="1121502at2"/>
<evidence type="ECO:0000313" key="2">
    <source>
        <dbReference type="EMBL" id="RFZ82660.1"/>
    </source>
</evidence>
<accession>A0A3E2NP45</accession>
<reference evidence="2 3" key="1">
    <citation type="submission" date="2018-08" db="EMBL/GenBank/DDBJ databases">
        <title>Mucilaginibacter terrae sp. nov., isolated from manganese diggings.</title>
        <authorList>
            <person name="Huang Y."/>
            <person name="Zhou Z."/>
        </authorList>
    </citation>
    <scope>NUCLEOTIDE SEQUENCE [LARGE SCALE GENOMIC DNA]</scope>
    <source>
        <strain evidence="2 3">ZH6</strain>
    </source>
</reference>
<dbReference type="RefSeq" id="WP_117383064.1">
    <property type="nucleotide sequence ID" value="NZ_QWDE01000002.1"/>
</dbReference>
<proteinExistence type="predicted"/>
<dbReference type="SUPFAM" id="SSF160574">
    <property type="entry name" value="BT0923-like"/>
    <property type="match status" value="1"/>
</dbReference>
<feature type="domain" description="Putative beta-lactamase-inhibitor-like PepSY-like" evidence="1">
    <location>
        <begin position="59"/>
        <end position="142"/>
    </location>
</feature>
<evidence type="ECO:0000313" key="3">
    <source>
        <dbReference type="Proteomes" id="UP000260823"/>
    </source>
</evidence>
<dbReference type="InterPro" id="IPR021533">
    <property type="entry name" value="PepSY-like"/>
</dbReference>
<dbReference type="Gene3D" id="3.10.450.360">
    <property type="match status" value="1"/>
</dbReference>
<sequence>MKYTKTTAAIFIATGMGLTAIAQKINSKQIPAAVKASFAKTYPAVKTIKWEREKGNFEAGFKQGNNEMSAVFKADGTQTESEMEISSATLPAPVLAYVKQNYKGATIKEAAKITKTDTGEVNYEAEVQGKDLLFDHTGKFIKIAKD</sequence>
<gene>
    <name evidence="2" type="ORF">DYU05_10775</name>
</gene>